<feature type="region of interest" description="Disordered" evidence="1">
    <location>
        <begin position="1"/>
        <end position="25"/>
    </location>
</feature>
<gene>
    <name evidence="3" type="primary">SLP2</name>
    <name evidence="3" type="ORF">VNI00_012768</name>
</gene>
<dbReference type="Gene3D" id="3.30.479.30">
    <property type="entry name" value="Band 7 domain"/>
    <property type="match status" value="1"/>
</dbReference>
<dbReference type="InterPro" id="IPR036013">
    <property type="entry name" value="Band_7/SPFH_dom_sf"/>
</dbReference>
<keyword evidence="4" id="KW-1185">Reference proteome</keyword>
<dbReference type="CDD" id="cd08829">
    <property type="entry name" value="SPFH_paraslipin"/>
    <property type="match status" value="1"/>
</dbReference>
<dbReference type="Proteomes" id="UP001383192">
    <property type="component" value="Unassembled WGS sequence"/>
</dbReference>
<protein>
    <submittedName>
        <fullName evidence="3">Synaptotagmin-like protein 2</fullName>
    </submittedName>
</protein>
<dbReference type="PANTHER" id="PTHR43327">
    <property type="entry name" value="STOMATIN-LIKE PROTEIN 2, MITOCHONDRIAL"/>
    <property type="match status" value="1"/>
</dbReference>
<proteinExistence type="predicted"/>
<dbReference type="AlphaFoldDB" id="A0AAW0C3P1"/>
<organism evidence="3 4">
    <name type="scientific">Paramarasmius palmivorus</name>
    <dbReference type="NCBI Taxonomy" id="297713"/>
    <lineage>
        <taxon>Eukaryota</taxon>
        <taxon>Fungi</taxon>
        <taxon>Dikarya</taxon>
        <taxon>Basidiomycota</taxon>
        <taxon>Agaricomycotina</taxon>
        <taxon>Agaricomycetes</taxon>
        <taxon>Agaricomycetidae</taxon>
        <taxon>Agaricales</taxon>
        <taxon>Marasmiineae</taxon>
        <taxon>Marasmiaceae</taxon>
        <taxon>Paramarasmius</taxon>
    </lineage>
</organism>
<dbReference type="Pfam" id="PF01145">
    <property type="entry name" value="Band_7"/>
    <property type="match status" value="1"/>
</dbReference>
<evidence type="ECO:0000313" key="4">
    <source>
        <dbReference type="Proteomes" id="UP001383192"/>
    </source>
</evidence>
<dbReference type="InterPro" id="IPR001972">
    <property type="entry name" value="Stomatin_HflK_fam"/>
</dbReference>
<accession>A0AAW0C3P1</accession>
<feature type="domain" description="Band 7" evidence="2">
    <location>
        <begin position="92"/>
        <end position="250"/>
    </location>
</feature>
<dbReference type="InterPro" id="IPR001107">
    <property type="entry name" value="Band_7"/>
</dbReference>
<evidence type="ECO:0000256" key="1">
    <source>
        <dbReference type="SAM" id="MobiDB-lite"/>
    </source>
</evidence>
<dbReference type="GO" id="GO:0016020">
    <property type="term" value="C:membrane"/>
    <property type="evidence" value="ECO:0007669"/>
    <property type="project" value="InterPro"/>
</dbReference>
<dbReference type="SUPFAM" id="SSF117892">
    <property type="entry name" value="Band 7/SPFH domain"/>
    <property type="match status" value="1"/>
</dbReference>
<evidence type="ECO:0000259" key="2">
    <source>
        <dbReference type="SMART" id="SM00244"/>
    </source>
</evidence>
<dbReference type="PRINTS" id="PR00721">
    <property type="entry name" value="STOMATIN"/>
</dbReference>
<name>A0AAW0C3P1_9AGAR</name>
<comment type="caution">
    <text evidence="3">The sequence shown here is derived from an EMBL/GenBank/DDBJ whole genome shotgun (WGS) entry which is preliminary data.</text>
</comment>
<evidence type="ECO:0000313" key="3">
    <source>
        <dbReference type="EMBL" id="KAK7033544.1"/>
    </source>
</evidence>
<reference evidence="3 4" key="1">
    <citation type="submission" date="2024-01" db="EMBL/GenBank/DDBJ databases">
        <title>A draft genome for a cacao thread blight-causing isolate of Paramarasmius palmivorus.</title>
        <authorList>
            <person name="Baruah I.K."/>
            <person name="Bukari Y."/>
            <person name="Amoako-Attah I."/>
            <person name="Meinhardt L.W."/>
            <person name="Bailey B.A."/>
            <person name="Cohen S.P."/>
        </authorList>
    </citation>
    <scope>NUCLEOTIDE SEQUENCE [LARGE SCALE GENOMIC DNA]</scope>
    <source>
        <strain evidence="3 4">GH-12</strain>
    </source>
</reference>
<dbReference type="EMBL" id="JAYKXP010000061">
    <property type="protein sequence ID" value="KAK7033544.1"/>
    <property type="molecule type" value="Genomic_DNA"/>
</dbReference>
<sequence>MSVEDKERPWERDSEVLYASDRQEPCHLHSRSPAEQELNSHYLLSSHPKPYKESWIQEVPSIYMNTLRVLPRLSASRTLLKSPVKAIGARRTFFTIIQQGQEGWRLSFGRNPTQLKPGIALNIPVYHEIRTVDLRESSISIPDLHGYTIDNVPVTLSGSLFFRITDGYKACFQVSDLYDNIRNAGTSSMRAVLGTFSYDQVIGDRNELNKQLNNVIGGSIKNWGVEGTRFEVQQFKPANREVERQLELQMEAERNRRKQLLDTQAQINVAEGHKQRVILESEGLLQAKANEAEANYTTVVRNAEARQQQSILEAAAFAKQVGEVAQSIAADKGNITAEDRQRALEALVELRRLEQLKAIASGKGNSTYFFGDLASMGGSPAAYNIDFAQNRKHGLETLESGGKVDRFTAV</sequence>
<dbReference type="PANTHER" id="PTHR43327:SF10">
    <property type="entry name" value="STOMATIN-LIKE PROTEIN 2, MITOCHONDRIAL"/>
    <property type="match status" value="1"/>
</dbReference>
<dbReference type="SMART" id="SM00244">
    <property type="entry name" value="PHB"/>
    <property type="match status" value="1"/>
</dbReference>
<dbReference type="InterPro" id="IPR050710">
    <property type="entry name" value="Band7/mec-2_domain"/>
</dbReference>